<organism evidence="1 2">
    <name type="scientific">Anaerobaca lacustris</name>
    <dbReference type="NCBI Taxonomy" id="3044600"/>
    <lineage>
        <taxon>Bacteria</taxon>
        <taxon>Pseudomonadati</taxon>
        <taxon>Planctomycetota</taxon>
        <taxon>Phycisphaerae</taxon>
        <taxon>Sedimentisphaerales</taxon>
        <taxon>Anaerobacaceae</taxon>
        <taxon>Anaerobaca</taxon>
    </lineage>
</organism>
<comment type="caution">
    <text evidence="1">The sequence shown here is derived from an EMBL/GenBank/DDBJ whole genome shotgun (WGS) entry which is preliminary data.</text>
</comment>
<evidence type="ECO:0000313" key="2">
    <source>
        <dbReference type="Proteomes" id="UP001431776"/>
    </source>
</evidence>
<dbReference type="AlphaFoldDB" id="A0AAW6U3K9"/>
<sequence>MRHDMPYANVLAPGSLRAQRVVGALAGLLVVLSQIGQARPGPMPMGVTFETDTLWRSDGYGDNWCLTWAADDAQITNMCDGNWLSEATSYHNMAYRITGGPEGFRRNRLTGYPRFVMGTKDDNSWFGYGIVSTNGVLYSVISKTPGDRWSGPFRGIKLLRSDDNGATWSRIDREGNRRPLEPDDPERNEVNDAEMFFLEEHGLPHQHKQAYPFSFLDFAQHGRDNRLARDEYLYMYSPEGAHSHQLLLARAPADRLEVRAAWEYFVRREDEGTVWSHDIAERGAVHEFPRTSADGRVFGWYSWLPSVVWNEGLGLYIMVNGGTYGGREMTDSDPDYYDAWMHTETGSLGFWYAANPWGPWRRFFYADDWTVDDPRNRTYQPKLSPKWISADGRQMVLIWSDAMKNEAGRSHTVNYKWNHMKITIRTE</sequence>
<name>A0AAW6U3K9_9BACT</name>
<dbReference type="RefSeq" id="WP_349246473.1">
    <property type="nucleotide sequence ID" value="NZ_JASCXX010000028.1"/>
</dbReference>
<evidence type="ECO:0000313" key="1">
    <source>
        <dbReference type="EMBL" id="MDI6451064.1"/>
    </source>
</evidence>
<dbReference type="SUPFAM" id="SSF50939">
    <property type="entry name" value="Sialidases"/>
    <property type="match status" value="1"/>
</dbReference>
<reference evidence="1" key="1">
    <citation type="submission" date="2023-05" db="EMBL/GenBank/DDBJ databases">
        <title>Anaerotaeda fermentans gen. nov., sp. nov., a novel anaerobic planctomycete of the new family within the order Sedimentisphaerales isolated from Taman Peninsula, Russia.</title>
        <authorList>
            <person name="Khomyakova M.A."/>
            <person name="Merkel A.Y."/>
            <person name="Slobodkin A.I."/>
        </authorList>
    </citation>
    <scope>NUCLEOTIDE SEQUENCE</scope>
    <source>
        <strain evidence="1">M17dextr</strain>
    </source>
</reference>
<dbReference type="InterPro" id="IPR036278">
    <property type="entry name" value="Sialidase_sf"/>
</dbReference>
<accession>A0AAW6U3K9</accession>
<protein>
    <recommendedName>
        <fullName evidence="3">Beta-lactamase</fullName>
    </recommendedName>
</protein>
<dbReference type="EMBL" id="JASCXX010000028">
    <property type="protein sequence ID" value="MDI6451064.1"/>
    <property type="molecule type" value="Genomic_DNA"/>
</dbReference>
<dbReference type="Proteomes" id="UP001431776">
    <property type="component" value="Unassembled WGS sequence"/>
</dbReference>
<proteinExistence type="predicted"/>
<evidence type="ECO:0008006" key="3">
    <source>
        <dbReference type="Google" id="ProtNLM"/>
    </source>
</evidence>
<gene>
    <name evidence="1" type="ORF">QJ522_18530</name>
</gene>
<keyword evidence="2" id="KW-1185">Reference proteome</keyword>